<dbReference type="RefSeq" id="WP_163733875.1">
    <property type="nucleotide sequence ID" value="NZ_JAAGOA010000003.1"/>
</dbReference>
<keyword evidence="2" id="KW-1185">Reference proteome</keyword>
<proteinExistence type="predicted"/>
<dbReference type="AlphaFoldDB" id="A0A6L9S2D9"/>
<dbReference type="InterPro" id="IPR041881">
    <property type="entry name" value="PqqD_sf"/>
</dbReference>
<name>A0A6L9S2D9_9ACTN</name>
<reference evidence="1 2" key="1">
    <citation type="submission" date="2020-02" db="EMBL/GenBank/DDBJ databases">
        <authorList>
            <person name="Li X.-J."/>
            <person name="Han X.-M."/>
        </authorList>
    </citation>
    <scope>NUCLEOTIDE SEQUENCE [LARGE SCALE GENOMIC DNA]</scope>
    <source>
        <strain evidence="1 2">CCTCC AB 2017055</strain>
    </source>
</reference>
<comment type="caution">
    <text evidence="1">The sequence shown here is derived from an EMBL/GenBank/DDBJ whole genome shotgun (WGS) entry which is preliminary data.</text>
</comment>
<dbReference type="EMBL" id="JAAGOA010000003">
    <property type="protein sequence ID" value="NED99624.1"/>
    <property type="molecule type" value="Genomic_DNA"/>
</dbReference>
<dbReference type="Pfam" id="PF05402">
    <property type="entry name" value="PqqD"/>
    <property type="match status" value="1"/>
</dbReference>
<sequence length="101" mass="10688">MADSVPMADPSVREMEIDGDITLFHAATQTALVLNGTASDVWRLIDGERTLEEIVAALDQAYDADPETVRAGVDSALTQLREHGLLASGNSSISTNTSSGR</sequence>
<protein>
    <submittedName>
        <fullName evidence="1">PqqD family protein</fullName>
    </submittedName>
</protein>
<organism evidence="1 2">
    <name type="scientific">Phytoactinopolyspora halotolerans</name>
    <dbReference type="NCBI Taxonomy" id="1981512"/>
    <lineage>
        <taxon>Bacteria</taxon>
        <taxon>Bacillati</taxon>
        <taxon>Actinomycetota</taxon>
        <taxon>Actinomycetes</taxon>
        <taxon>Jiangellales</taxon>
        <taxon>Jiangellaceae</taxon>
        <taxon>Phytoactinopolyspora</taxon>
    </lineage>
</organism>
<dbReference type="Proteomes" id="UP000475214">
    <property type="component" value="Unassembled WGS sequence"/>
</dbReference>
<dbReference type="Gene3D" id="1.10.10.1150">
    <property type="entry name" value="Coenzyme PQQ synthesis protein D (PqqD)"/>
    <property type="match status" value="1"/>
</dbReference>
<evidence type="ECO:0000313" key="2">
    <source>
        <dbReference type="Proteomes" id="UP000475214"/>
    </source>
</evidence>
<dbReference type="InterPro" id="IPR008792">
    <property type="entry name" value="PQQD"/>
</dbReference>
<gene>
    <name evidence="1" type="ORF">G1H10_05535</name>
</gene>
<accession>A0A6L9S2D9</accession>
<evidence type="ECO:0000313" key="1">
    <source>
        <dbReference type="EMBL" id="NED99624.1"/>
    </source>
</evidence>